<evidence type="ECO:0000313" key="3">
    <source>
        <dbReference type="EMBL" id="MDR5692135.1"/>
    </source>
</evidence>
<dbReference type="CDD" id="cd03789">
    <property type="entry name" value="GT9_LPS_heptosyltransferase"/>
    <property type="match status" value="1"/>
</dbReference>
<evidence type="ECO:0000313" key="4">
    <source>
        <dbReference type="Proteomes" id="UP001260072"/>
    </source>
</evidence>
<dbReference type="InterPro" id="IPR002201">
    <property type="entry name" value="Glyco_trans_9"/>
</dbReference>
<keyword evidence="2 3" id="KW-0808">Transferase</keyword>
<dbReference type="Gene3D" id="3.40.50.2000">
    <property type="entry name" value="Glycogen Phosphorylase B"/>
    <property type="match status" value="2"/>
</dbReference>
<dbReference type="PANTHER" id="PTHR30160:SF1">
    <property type="entry name" value="LIPOPOLYSACCHARIDE 1,2-N-ACETYLGLUCOSAMINETRANSFERASE-RELATED"/>
    <property type="match status" value="1"/>
</dbReference>
<dbReference type="EMBL" id="JAVKGS010000002">
    <property type="protein sequence ID" value="MDR5692135.1"/>
    <property type="molecule type" value="Genomic_DNA"/>
</dbReference>
<name>A0ABU1FK49_9MICO</name>
<protein>
    <submittedName>
        <fullName evidence="3">Glycosyltransferase family 9 protein</fullName>
        <ecNumber evidence="3">2.4.-.-</ecNumber>
    </submittedName>
</protein>
<reference evidence="4" key="1">
    <citation type="submission" date="2023-07" db="EMBL/GenBank/DDBJ databases">
        <title>Description of three actinobacteria isolated from air of manufacturing shop in a pharmaceutical factory.</title>
        <authorList>
            <person name="Zhang D.-F."/>
        </authorList>
    </citation>
    <scope>NUCLEOTIDE SEQUENCE [LARGE SCALE GENOMIC DNA]</scope>
    <source>
        <strain evidence="4">CCTCC AB 2011122</strain>
    </source>
</reference>
<sequence length="382" mass="40374">MPAYAPLEPTFRDIRRIAVLRGGGLGDLLFAMPAISAFAAAYPDAELVLLGTPMHAELLSGRPGPVARVEVLPDAPGIREAGGAASEPVDDFVARLRRHRFDLAVQLHGGGRNSNPFLLRLGARHTVGSATEDAAPLERTLPYVYYQHEVVRGLEVAGLAGAAPVDLEPAIEVLDEERRSADALLGPLDGPLVVVHPGATDPRRRWPVERFAHVVGALLDDGAEVALVGDPSDRRIEAELASSLGASGGRLHRLAGRSGLGETAAVFERAAVVVANDSGPRHLAQAVGAATVGIFWFGNVVNAAPFGRGRHRVHLSFTTRCPVCGTDVTQVGWTADRCEHDVSFVDRVDADAVLADARQIMARTSPRRGTPGAPAPRIRVAG</sequence>
<evidence type="ECO:0000256" key="2">
    <source>
        <dbReference type="ARBA" id="ARBA00022679"/>
    </source>
</evidence>
<dbReference type="RefSeq" id="WP_310520664.1">
    <property type="nucleotide sequence ID" value="NZ_BAABBS010000002.1"/>
</dbReference>
<evidence type="ECO:0000256" key="1">
    <source>
        <dbReference type="ARBA" id="ARBA00022676"/>
    </source>
</evidence>
<accession>A0ABU1FK49</accession>
<dbReference type="InterPro" id="IPR051199">
    <property type="entry name" value="LPS_LOS_Heptosyltrfase"/>
</dbReference>
<dbReference type="Proteomes" id="UP001260072">
    <property type="component" value="Unassembled WGS sequence"/>
</dbReference>
<gene>
    <name evidence="3" type="ORF">RH861_08695</name>
</gene>
<proteinExistence type="predicted"/>
<dbReference type="SUPFAM" id="SSF53756">
    <property type="entry name" value="UDP-Glycosyltransferase/glycogen phosphorylase"/>
    <property type="match status" value="1"/>
</dbReference>
<dbReference type="EC" id="2.4.-.-" evidence="3"/>
<comment type="caution">
    <text evidence="3">The sequence shown here is derived from an EMBL/GenBank/DDBJ whole genome shotgun (WGS) entry which is preliminary data.</text>
</comment>
<dbReference type="GO" id="GO:0016757">
    <property type="term" value="F:glycosyltransferase activity"/>
    <property type="evidence" value="ECO:0007669"/>
    <property type="project" value="UniProtKB-KW"/>
</dbReference>
<keyword evidence="4" id="KW-1185">Reference proteome</keyword>
<organism evidence="3 4">
    <name type="scientific">Agromyces indicus</name>
    <dbReference type="NCBI Taxonomy" id="758919"/>
    <lineage>
        <taxon>Bacteria</taxon>
        <taxon>Bacillati</taxon>
        <taxon>Actinomycetota</taxon>
        <taxon>Actinomycetes</taxon>
        <taxon>Micrococcales</taxon>
        <taxon>Microbacteriaceae</taxon>
        <taxon>Agromyces</taxon>
    </lineage>
</organism>
<dbReference type="Pfam" id="PF01075">
    <property type="entry name" value="Glyco_transf_9"/>
    <property type="match status" value="1"/>
</dbReference>
<keyword evidence="1 3" id="KW-0328">Glycosyltransferase</keyword>
<dbReference type="PANTHER" id="PTHR30160">
    <property type="entry name" value="TETRAACYLDISACCHARIDE 4'-KINASE-RELATED"/>
    <property type="match status" value="1"/>
</dbReference>